<dbReference type="EMBL" id="JYIT01000074">
    <property type="protein sequence ID" value="KJL24301.1"/>
    <property type="molecule type" value="Genomic_DNA"/>
</dbReference>
<evidence type="ECO:0000259" key="2">
    <source>
        <dbReference type="Pfam" id="PF01261"/>
    </source>
</evidence>
<comment type="caution">
    <text evidence="3">The sequence shown here is derived from an EMBL/GenBank/DDBJ whole genome shotgun (WGS) entry which is preliminary data.</text>
</comment>
<dbReference type="RefSeq" id="WP_211256043.1">
    <property type="nucleotide sequence ID" value="NZ_JYIT01000074.1"/>
</dbReference>
<dbReference type="InterPro" id="IPR013022">
    <property type="entry name" value="Xyl_isomerase-like_TIM-brl"/>
</dbReference>
<dbReference type="Gene3D" id="3.20.20.150">
    <property type="entry name" value="Divalent-metal-dependent TIM barrel enzymes"/>
    <property type="match status" value="1"/>
</dbReference>
<evidence type="ECO:0000313" key="3">
    <source>
        <dbReference type="EMBL" id="KJL24301.1"/>
    </source>
</evidence>
<gene>
    <name evidence="3" type="ORF">RL72_01792</name>
</gene>
<proteinExistence type="predicted"/>
<dbReference type="PANTHER" id="PTHR12110">
    <property type="entry name" value="HYDROXYPYRUVATE ISOMERASE"/>
    <property type="match status" value="1"/>
</dbReference>
<protein>
    <submittedName>
        <fullName evidence="3">Xylose isomerase-like TIM barrel</fullName>
    </submittedName>
</protein>
<dbReference type="InterPro" id="IPR036237">
    <property type="entry name" value="Xyl_isomerase-like_sf"/>
</dbReference>
<dbReference type="PANTHER" id="PTHR12110:SF41">
    <property type="entry name" value="INOSOSE DEHYDRATASE"/>
    <property type="match status" value="1"/>
</dbReference>
<feature type="domain" description="Xylose isomerase-like TIM barrel" evidence="2">
    <location>
        <begin position="34"/>
        <end position="274"/>
    </location>
</feature>
<dbReference type="PATRIC" id="fig|582680.7.peg.1837"/>
<evidence type="ECO:0000313" key="4">
    <source>
        <dbReference type="Proteomes" id="UP000033448"/>
    </source>
</evidence>
<keyword evidence="1" id="KW-0119">Carbohydrate metabolism</keyword>
<evidence type="ECO:0000256" key="1">
    <source>
        <dbReference type="ARBA" id="ARBA00023277"/>
    </source>
</evidence>
<dbReference type="AlphaFoldDB" id="A0A0F0KYI1"/>
<dbReference type="GO" id="GO:0016853">
    <property type="term" value="F:isomerase activity"/>
    <property type="evidence" value="ECO:0007669"/>
    <property type="project" value="UniProtKB-KW"/>
</dbReference>
<keyword evidence="4" id="KW-1185">Reference proteome</keyword>
<dbReference type="Pfam" id="PF01261">
    <property type="entry name" value="AP_endonuc_2"/>
    <property type="match status" value="1"/>
</dbReference>
<accession>A0A0F0KYI1</accession>
<name>A0A0F0KYI1_9MICO</name>
<dbReference type="Proteomes" id="UP000033448">
    <property type="component" value="Unassembled WGS sequence"/>
</dbReference>
<keyword evidence="3" id="KW-0413">Isomerase</keyword>
<dbReference type="SUPFAM" id="SSF51658">
    <property type="entry name" value="Xylose isomerase-like"/>
    <property type="match status" value="1"/>
</dbReference>
<organism evidence="3 4">
    <name type="scientific">Microbacterium azadirachtae</name>
    <dbReference type="NCBI Taxonomy" id="582680"/>
    <lineage>
        <taxon>Bacteria</taxon>
        <taxon>Bacillati</taxon>
        <taxon>Actinomycetota</taxon>
        <taxon>Actinomycetes</taxon>
        <taxon>Micrococcales</taxon>
        <taxon>Microbacteriaceae</taxon>
        <taxon>Microbacterium</taxon>
    </lineage>
</organism>
<sequence>MSDLMPVSRPLRAIQQIQIGSIVSSSRSAHEVLAKLKTMGFEGIELNGFMTRPTSPLVRALTRLAGMPIGRAGKVDWASHVRTAGLSVVALHEDLGTIEKDPDGVAAVAASFGTRTVVVTGMYRFDYTDEDALLSLSERLNVAGRSLQERRLGLLYHNHSVEFRRTKSGTTAFDFLLAHTDPDKLGIEFDCYWAAAAGANPLVLMERIDARMKLLHITDRGSRRRGPSLTPIDRTDSVELGCGNLDVNGLIAGAIGIGVEAIILETHRNWIDRSPLRSAELSSEVLNTLLP</sequence>
<reference evidence="3 4" key="1">
    <citation type="submission" date="2015-02" db="EMBL/GenBank/DDBJ databases">
        <title>Draft genome sequences of ten Microbacterium spp. with emphasis on heavy metal contaminated environments.</title>
        <authorList>
            <person name="Corretto E."/>
        </authorList>
    </citation>
    <scope>NUCLEOTIDE SEQUENCE [LARGE SCALE GENOMIC DNA]</scope>
    <source>
        <strain evidence="3 4">DSM 23848</strain>
    </source>
</reference>
<dbReference type="InterPro" id="IPR050312">
    <property type="entry name" value="IolE/XylAMocC-like"/>
</dbReference>